<dbReference type="GO" id="GO:0006406">
    <property type="term" value="P:mRNA export from nucleus"/>
    <property type="evidence" value="ECO:0007669"/>
    <property type="project" value="InterPro"/>
</dbReference>
<proteinExistence type="predicted"/>
<evidence type="ECO:0000259" key="3">
    <source>
        <dbReference type="Pfam" id="PF16134"/>
    </source>
</evidence>
<dbReference type="OrthoDB" id="29024at2759"/>
<dbReference type="GO" id="GO:0006397">
    <property type="term" value="P:mRNA processing"/>
    <property type="evidence" value="ECO:0007669"/>
    <property type="project" value="InterPro"/>
</dbReference>
<name>A0A137P2Y5_CONC2</name>
<dbReference type="PANTHER" id="PTHR21597">
    <property type="entry name" value="THO2 PROTEIN"/>
    <property type="match status" value="1"/>
</dbReference>
<feature type="compositionally biased region" description="Polar residues" evidence="1">
    <location>
        <begin position="1350"/>
        <end position="1359"/>
    </location>
</feature>
<dbReference type="Proteomes" id="UP000070444">
    <property type="component" value="Unassembled WGS sequence"/>
</dbReference>
<dbReference type="EMBL" id="KQ964541">
    <property type="protein sequence ID" value="KXN69264.1"/>
    <property type="molecule type" value="Genomic_DNA"/>
</dbReference>
<feature type="domain" description="THO complex subunit 2 N-terminal" evidence="3">
    <location>
        <begin position="25"/>
        <end position="441"/>
    </location>
</feature>
<dbReference type="Pfam" id="PF16134">
    <property type="entry name" value="THOC2_N"/>
    <property type="match status" value="2"/>
</dbReference>
<organism evidence="4 5">
    <name type="scientific">Conidiobolus coronatus (strain ATCC 28846 / CBS 209.66 / NRRL 28638)</name>
    <name type="common">Delacroixia coronata</name>
    <dbReference type="NCBI Taxonomy" id="796925"/>
    <lineage>
        <taxon>Eukaryota</taxon>
        <taxon>Fungi</taxon>
        <taxon>Fungi incertae sedis</taxon>
        <taxon>Zoopagomycota</taxon>
        <taxon>Entomophthoromycotina</taxon>
        <taxon>Entomophthoromycetes</taxon>
        <taxon>Entomophthorales</taxon>
        <taxon>Ancylistaceae</taxon>
        <taxon>Conidiobolus</taxon>
    </lineage>
</organism>
<reference evidence="4 5" key="1">
    <citation type="journal article" date="2015" name="Genome Biol. Evol.">
        <title>Phylogenomic analyses indicate that early fungi evolved digesting cell walls of algal ancestors of land plants.</title>
        <authorList>
            <person name="Chang Y."/>
            <person name="Wang S."/>
            <person name="Sekimoto S."/>
            <person name="Aerts A.L."/>
            <person name="Choi C."/>
            <person name="Clum A."/>
            <person name="LaButti K.M."/>
            <person name="Lindquist E.A."/>
            <person name="Yee Ngan C."/>
            <person name="Ohm R.A."/>
            <person name="Salamov A.A."/>
            <person name="Grigoriev I.V."/>
            <person name="Spatafora J.W."/>
            <person name="Berbee M.L."/>
        </authorList>
    </citation>
    <scope>NUCLEOTIDE SEQUENCE [LARGE SCALE GENOMIC DNA]</scope>
    <source>
        <strain evidence="4 5">NRRL 28638</strain>
    </source>
</reference>
<sequence length="1447" mass="167719">MTSENQAAAQAVALDDAQIDSLMNKVKDEESFASSMFTILTSYTQTGLNLELLEVFYQHCSDEFPEFPSLFTDCINNYLLLFTGDEVQNKIKDLCIHAINSKYITPLQIAQGLPSEFLVKLNLISTKDQITRVTIPFITNNFKQKIYNLQREESEGYAMVLDLIISLPKYQEDLKSFSKKLMELTDAYSLNPLRILDIALLAIPQHIINHKELCISLIKLLPFYSPTLGTLHSQQFKELLGSLIGSKLKQSSTEEDSIDKKSEVRLTPEFYIMVAILIQEKLLDFHQVLSNMVPYTDSEGRRYDERYNRELIKKINWKPDNALLNLVALDDLARNFGLDNTPANNDNSDLSLKPTYTSTEKKQFEFGHPKENQIAKLLEALLFCGDIEHAEIIYLKFDKVFMYNEITISLLTRRILKMLEGKIQELTPIHSIVSNSTSTSDSQPEFSANPIYSDKNQKKLFPGVYDNLKQFPLDPLLLLKELKYWFNILNVYIGQDVTLMYELLKVYKDALLNTSHNQDVKDAYFNSFIQHILPAYSYSDSPSVLVPDVWDILKSLDQKKRFQLYDCWKDLLKRPVSPLQNKITKSIKSIKEVTRKASMKNAAESGNAYNRLIISCPFPCLDELIEHLLKFNGTVPKVSESFKRLNEMSLDLVTYMVLNFFEKDPKAQNFYSEDEINIAPWFQVFTKFIAMTHRRVLNWDLKPILLFIADKLIDGKIEFMYLLTSIINYLIGIEFSKTPTNNEIRAMAAGPKLKAFQLKSQPQTDVYLYTNRKSKDKWFLAFQSTPNLSSIISVTFLQRVQELLFSLDDIQKTNTIRERYDTFFTMFLLFIETFDDSNNPRKFHFDSLPKLDELITKFGVDPGVAFHIIRPNVATVIKSAGSATNGTQTENLLEKKFNETILPNLEPILGNIKDSCPSMFKEHLQLYIGFFSLTLRDIYFYEEDYTDSINILDAESRSIKASKHNSKDDLKKDKLRSEIIGPEIKLITLERNNEKKRYGESIERFKNLANAWFKAPSSISYSAYSLIAKSFFQHCLLPRIMVASSEALFCSQFIQRAHEVKIKEFPTCLIIDEVFNNLRPLLRSFTVLETSQFGIFLNEILNFVKVAHQSESFYNSNFTSPDYNGFADFNSKTLEKMPYNSFYIYMNNVTTLRETIKENFPILLKETEEHISLIDAYLKSIGANDNNKFGIFGNTLKSILPNLVSVENFRKGIYKNVEPKSTDNAEETQNKSNNDFDRSERFERNGRNDRGQKLERTSSNNENSMRDSDRDRGGRANRTQGMRSDRQNMPSSSLRSSLIPNVIRLTGDSPLPRHIDVSPQTNNLRDDRRENISSRNSPRRQRDDYDDQYSTNNMQNSFGGNHDRRRMRQSNNDQRQNFQGGNQSNINDNRSNNNRDNARDNNRDNRDNNRDNNRDSNRDNNRDNRDNRDRNRRNLSPVRRRDNRQRH</sequence>
<dbReference type="GO" id="GO:0000445">
    <property type="term" value="C:THO complex part of transcription export complex"/>
    <property type="evidence" value="ECO:0007669"/>
    <property type="project" value="TreeGrafter"/>
</dbReference>
<gene>
    <name evidence="4" type="ORF">CONCODRAFT_79396</name>
</gene>
<dbReference type="InterPro" id="IPR021418">
    <property type="entry name" value="THO_THOC2_C"/>
</dbReference>
<evidence type="ECO:0000259" key="2">
    <source>
        <dbReference type="Pfam" id="PF11262"/>
    </source>
</evidence>
<feature type="region of interest" description="Disordered" evidence="1">
    <location>
        <begin position="1220"/>
        <end position="1447"/>
    </location>
</feature>
<feature type="compositionally biased region" description="Basic and acidic residues" evidence="1">
    <location>
        <begin position="1396"/>
        <end position="1429"/>
    </location>
</feature>
<dbReference type="PANTHER" id="PTHR21597:SF0">
    <property type="entry name" value="THO COMPLEX SUBUNIT 2"/>
    <property type="match status" value="1"/>
</dbReference>
<feature type="compositionally biased region" description="Polar residues" evidence="1">
    <location>
        <begin position="1369"/>
        <end position="1386"/>
    </location>
</feature>
<evidence type="ECO:0000256" key="1">
    <source>
        <dbReference type="SAM" id="MobiDB-lite"/>
    </source>
</evidence>
<feature type="compositionally biased region" description="Polar residues" evidence="1">
    <location>
        <begin position="1277"/>
        <end position="1299"/>
    </location>
</feature>
<dbReference type="OMA" id="NQKLWLM"/>
<dbReference type="STRING" id="796925.A0A137P2Y5"/>
<feature type="compositionally biased region" description="Basic and acidic residues" evidence="1">
    <location>
        <begin position="1234"/>
        <end position="1256"/>
    </location>
</feature>
<keyword evidence="5" id="KW-1185">Reference proteome</keyword>
<dbReference type="InterPro" id="IPR032302">
    <property type="entry name" value="THOC2_N"/>
</dbReference>
<dbReference type="GO" id="GO:0003729">
    <property type="term" value="F:mRNA binding"/>
    <property type="evidence" value="ECO:0007669"/>
    <property type="project" value="TreeGrafter"/>
</dbReference>
<evidence type="ECO:0000313" key="5">
    <source>
        <dbReference type="Proteomes" id="UP000070444"/>
    </source>
</evidence>
<protein>
    <submittedName>
        <fullName evidence="4">Uncharacterized protein</fullName>
    </submittedName>
</protein>
<accession>A0A137P2Y5</accession>
<dbReference type="InterPro" id="IPR040007">
    <property type="entry name" value="Tho2"/>
</dbReference>
<evidence type="ECO:0000313" key="4">
    <source>
        <dbReference type="EMBL" id="KXN69264.1"/>
    </source>
</evidence>
<feature type="domain" description="THO complex subunit 2 N-terminal" evidence="3">
    <location>
        <begin position="481"/>
        <end position="604"/>
    </location>
</feature>
<dbReference type="Pfam" id="PF11262">
    <property type="entry name" value="Tho2"/>
    <property type="match status" value="1"/>
</dbReference>
<feature type="domain" description="THO complex subunitTHOC2 C-terminal" evidence="2">
    <location>
        <begin position="924"/>
        <end position="1148"/>
    </location>
</feature>
<feature type="compositionally biased region" description="Basic and acidic residues" evidence="1">
    <location>
        <begin position="1264"/>
        <end position="1274"/>
    </location>
</feature>